<proteinExistence type="predicted"/>
<dbReference type="AlphaFoldDB" id="A0A7W4UTV9"/>
<sequence length="201" mass="22186">MSWAADRERLADAVRAAVADARGHAPVVLIDGPSGAGKSSLADDLLNDWPGEGAPRLVRMDDLYPGWDGLDAGSDALGRDLLLPLRRTGSGRWRRWNWAADRPAEWVEVRGTEPLIVEGCGTLARANVAAADLALWLDADDTLRKRRALDRDGATFAQNWDRWQAEFDGYLRREQPRDAASLRLDVTDWPLGPARVRHAGD</sequence>
<protein>
    <submittedName>
        <fullName evidence="1">Uncharacterized protein</fullName>
    </submittedName>
</protein>
<dbReference type="Proteomes" id="UP000538196">
    <property type="component" value="Unassembled WGS sequence"/>
</dbReference>
<dbReference type="InterPro" id="IPR027417">
    <property type="entry name" value="P-loop_NTPase"/>
</dbReference>
<gene>
    <name evidence="1" type="ORF">FHX33_000937</name>
</gene>
<name>A0A7W4UTV9_LEIAQ</name>
<dbReference type="Gene3D" id="3.40.50.300">
    <property type="entry name" value="P-loop containing nucleotide triphosphate hydrolases"/>
    <property type="match status" value="1"/>
</dbReference>
<accession>A0A7W4UTV9</accession>
<dbReference type="SUPFAM" id="SSF52540">
    <property type="entry name" value="P-loop containing nucleoside triphosphate hydrolases"/>
    <property type="match status" value="1"/>
</dbReference>
<keyword evidence="2" id="KW-1185">Reference proteome</keyword>
<comment type="caution">
    <text evidence="1">The sequence shown here is derived from an EMBL/GenBank/DDBJ whole genome shotgun (WGS) entry which is preliminary data.</text>
</comment>
<dbReference type="EMBL" id="JACHVP010000001">
    <property type="protein sequence ID" value="MBB2966205.1"/>
    <property type="molecule type" value="Genomic_DNA"/>
</dbReference>
<evidence type="ECO:0000313" key="1">
    <source>
        <dbReference type="EMBL" id="MBB2966205.1"/>
    </source>
</evidence>
<reference evidence="1 2" key="1">
    <citation type="submission" date="2020-08" db="EMBL/GenBank/DDBJ databases">
        <title>Sequencing the genomes of 1000 actinobacteria strains.</title>
        <authorList>
            <person name="Klenk H.-P."/>
        </authorList>
    </citation>
    <scope>NUCLEOTIDE SEQUENCE [LARGE SCALE GENOMIC DNA]</scope>
    <source>
        <strain evidence="1 2">DSM 20146</strain>
    </source>
</reference>
<organism evidence="1 2">
    <name type="scientific">Leifsonia aquatica</name>
    <name type="common">Corynebacterium aquaticum</name>
    <dbReference type="NCBI Taxonomy" id="144185"/>
    <lineage>
        <taxon>Bacteria</taxon>
        <taxon>Bacillati</taxon>
        <taxon>Actinomycetota</taxon>
        <taxon>Actinomycetes</taxon>
        <taxon>Micrococcales</taxon>
        <taxon>Microbacteriaceae</taxon>
        <taxon>Leifsonia</taxon>
    </lineage>
</organism>
<dbReference type="NCBIfam" id="NF005115">
    <property type="entry name" value="PRK06547.1"/>
    <property type="match status" value="1"/>
</dbReference>
<evidence type="ECO:0000313" key="2">
    <source>
        <dbReference type="Proteomes" id="UP000538196"/>
    </source>
</evidence>
<dbReference type="RefSeq" id="WP_183428220.1">
    <property type="nucleotide sequence ID" value="NZ_JACHVP010000001.1"/>
</dbReference>